<accession>Q1AS93</accession>
<proteinExistence type="predicted"/>
<dbReference type="EMBL" id="CP000386">
    <property type="protein sequence ID" value="ABG05735.1"/>
    <property type="molecule type" value="Genomic_DNA"/>
</dbReference>
<feature type="region of interest" description="Disordered" evidence="1">
    <location>
        <begin position="29"/>
        <end position="106"/>
    </location>
</feature>
<keyword evidence="3" id="KW-1185">Reference proteome</keyword>
<evidence type="ECO:0000313" key="3">
    <source>
        <dbReference type="Proteomes" id="UP000006637"/>
    </source>
</evidence>
<name>Q1AS93_RUBXD</name>
<dbReference type="STRING" id="266117.Rxyl_2823"/>
<organism evidence="2 3">
    <name type="scientific">Rubrobacter xylanophilus (strain DSM 9941 / JCM 11954 / NBRC 16129 / PRD-1)</name>
    <dbReference type="NCBI Taxonomy" id="266117"/>
    <lineage>
        <taxon>Bacteria</taxon>
        <taxon>Bacillati</taxon>
        <taxon>Actinomycetota</taxon>
        <taxon>Rubrobacteria</taxon>
        <taxon>Rubrobacterales</taxon>
        <taxon>Rubrobacteraceae</taxon>
        <taxon>Rubrobacter</taxon>
    </lineage>
</organism>
<protein>
    <submittedName>
        <fullName evidence="2">Uncharacterized protein</fullName>
    </submittedName>
</protein>
<reference evidence="2 3" key="1">
    <citation type="submission" date="2006-06" db="EMBL/GenBank/DDBJ databases">
        <title>Complete sequence of Rubrobacter xylanophilus DSM 9941.</title>
        <authorList>
            <consortium name="US DOE Joint Genome Institute"/>
            <person name="Copeland A."/>
            <person name="Lucas S."/>
            <person name="Lapidus A."/>
            <person name="Barry K."/>
            <person name="Detter J.C."/>
            <person name="Glavina del Rio T."/>
            <person name="Hammon N."/>
            <person name="Israni S."/>
            <person name="Dalin E."/>
            <person name="Tice H."/>
            <person name="Pitluck S."/>
            <person name="Munk A.C."/>
            <person name="Brettin T."/>
            <person name="Bruce D."/>
            <person name="Han C."/>
            <person name="Tapia R."/>
            <person name="Gilna P."/>
            <person name="Schmutz J."/>
            <person name="Larimer F."/>
            <person name="Land M."/>
            <person name="Hauser L."/>
            <person name="Kyrpides N."/>
            <person name="Lykidis A."/>
            <person name="da Costa M.S."/>
            <person name="Rainey F.A."/>
            <person name="Empadinhas N."/>
            <person name="Jolivet E."/>
            <person name="Battista J.R."/>
            <person name="Richardson P."/>
        </authorList>
    </citation>
    <scope>NUCLEOTIDE SEQUENCE [LARGE SCALE GENOMIC DNA]</scope>
    <source>
        <strain evidence="3">DSM 9941 / NBRC 16129 / PRD-1</strain>
    </source>
</reference>
<feature type="compositionally biased region" description="Basic and acidic residues" evidence="1">
    <location>
        <begin position="61"/>
        <end position="77"/>
    </location>
</feature>
<feature type="compositionally biased region" description="Low complexity" evidence="1">
    <location>
        <begin position="78"/>
        <end position="88"/>
    </location>
</feature>
<dbReference type="Proteomes" id="UP000006637">
    <property type="component" value="Chromosome"/>
</dbReference>
<evidence type="ECO:0000256" key="1">
    <source>
        <dbReference type="SAM" id="MobiDB-lite"/>
    </source>
</evidence>
<sequence length="106" mass="11060">MRVGFRSVKLAIFDATDNTGRRLLERALAEEHQGTASASSARRPSRPTARHERPSAVAGDVRARRLEAEKAAIDRDAAPSVSPAESPATLSARSGPGSARGTIGAA</sequence>
<dbReference type="AlphaFoldDB" id="Q1AS93"/>
<evidence type="ECO:0000313" key="2">
    <source>
        <dbReference type="EMBL" id="ABG05735.1"/>
    </source>
</evidence>
<dbReference type="KEGG" id="rxy:Rxyl_2823"/>
<gene>
    <name evidence="2" type="ordered locus">Rxyl_2823</name>
</gene>
<dbReference type="HOGENOM" id="CLU_2221277_0_0_11"/>